<proteinExistence type="predicted"/>
<dbReference type="Pfam" id="PF14509">
    <property type="entry name" value="GH97_C"/>
    <property type="match status" value="1"/>
</dbReference>
<dbReference type="Gene3D" id="3.20.20.70">
    <property type="entry name" value="Aldolase class I"/>
    <property type="match status" value="1"/>
</dbReference>
<keyword evidence="6" id="KW-1185">Reference proteome</keyword>
<gene>
    <name evidence="5" type="ORF">tinsulaeT_06930</name>
</gene>
<dbReference type="PANTHER" id="PTHR35803">
    <property type="entry name" value="GLUCAN 1,4-ALPHA-GLUCOSIDASE SUSB-RELATED"/>
    <property type="match status" value="1"/>
</dbReference>
<dbReference type="InterPro" id="IPR052720">
    <property type="entry name" value="Glycosyl_hydrolase_97"/>
</dbReference>
<evidence type="ECO:0000259" key="1">
    <source>
        <dbReference type="Pfam" id="PF00754"/>
    </source>
</evidence>
<dbReference type="InterPro" id="IPR013785">
    <property type="entry name" value="Aldolase_TIM"/>
</dbReference>
<feature type="domain" description="Glycosyl-hydrolase 97 N-terminal" evidence="3">
    <location>
        <begin position="29"/>
        <end position="277"/>
    </location>
</feature>
<feature type="domain" description="Glycosyl-hydrolase 97 catalytic" evidence="2">
    <location>
        <begin position="295"/>
        <end position="471"/>
    </location>
</feature>
<sequence>MLKLPVLLTLLMLMLCNMAIGYGGESKLIRSPDNHLQLEFLIDNGVAKYRVFSHKNEIIAPSKLGFEFSQQPALTENFVLVSAAEREVNESWKKLWGQSKQAVNHYRELTVKLIETTKLSRQLEIVFRVYNDGVAFRYQLPLQPNITAFAMTSEQTEFTFTEDLQSWWTPADYDSYEALYQQTPLTKVQAVNTPITFKSATGQYFSIHEAALTNYAGMTLVKSKGHPYRLVSDLVPWPDGIKVKGQTPFNSPWRTIQVADNVAKLIESDLIVNLNEPSVVADTSWIKPMKYLGIWWGMHMRKYTWQAGPKHGATTENTKAYMDFAAQHNIGGVLVEGWNQGWESWHSALNVQDFTKAYRDFDLKEIVDYGKQRGVALIGHHETGGNIPMYEKQMDKAFKLYQEAGVHAIKTGYAGHMVPEGMYHHGQQMVSHYRKVLEMAAKHQIMVNAHEPIKPTGLRRTYPNMMTREGARGMEWNGWSAGNPPEHTVTLPFTRLLAGPLDYTPGIFNILFDPQQQYRIHSTLARQLAMYVVLYSPLQMAADMIENYHQQPAFEFIEKVPTTWDETRVLTGEIGDYIITARRAEQQWFIGSMTDEQPRLLTFSLDFLAPETTYLARIFADANNTSYQANPTAINIQSYRVKKGDKLSVALAGSGGHAMYLTPVTAKPTDEPLIARHNQQARDNFERFKQAKRYGEIETVDHLAVNKPIKILSQYDESYSAGGDNALVDGIIGGADYQTLWQGYREKDLDVVIDLGAQQQISSIEIEFLQSVLHSILLPSQVRFALSSDGERFSGVGELSYQSQENMPDYQQKRFSVTFNRQAARYIRVQAKNLAKLPSWHIRAGQECFIFADEIIAH</sequence>
<evidence type="ECO:0000259" key="2">
    <source>
        <dbReference type="Pfam" id="PF10566"/>
    </source>
</evidence>
<dbReference type="InterPro" id="IPR014718">
    <property type="entry name" value="GH-type_carb-bd"/>
</dbReference>
<dbReference type="SUPFAM" id="SSF51445">
    <property type="entry name" value="(Trans)glycosidases"/>
    <property type="match status" value="1"/>
</dbReference>
<evidence type="ECO:0000259" key="4">
    <source>
        <dbReference type="Pfam" id="PF14509"/>
    </source>
</evidence>
<feature type="domain" description="Glycosyl-hydrolase 97 C-terminal oligomerisation" evidence="4">
    <location>
        <begin position="563"/>
        <end position="661"/>
    </location>
</feature>
<feature type="domain" description="F5/8 type C" evidence="1">
    <location>
        <begin position="718"/>
        <end position="833"/>
    </location>
</feature>
<name>A0ABQ6GMY5_9GAMM</name>
<dbReference type="Gene3D" id="2.70.98.10">
    <property type="match status" value="1"/>
</dbReference>
<dbReference type="InterPro" id="IPR008979">
    <property type="entry name" value="Galactose-bd-like_sf"/>
</dbReference>
<dbReference type="EMBL" id="BSST01000001">
    <property type="protein sequence ID" value="GLX77353.1"/>
    <property type="molecule type" value="Genomic_DNA"/>
</dbReference>
<dbReference type="InterPro" id="IPR017853">
    <property type="entry name" value="GH"/>
</dbReference>
<comment type="caution">
    <text evidence="5">The sequence shown here is derived from an EMBL/GenBank/DDBJ whole genome shotgun (WGS) entry which is preliminary data.</text>
</comment>
<accession>A0ABQ6GMY5</accession>
<dbReference type="RefSeq" id="WP_284243204.1">
    <property type="nucleotide sequence ID" value="NZ_BSST01000001.1"/>
</dbReference>
<evidence type="ECO:0000313" key="5">
    <source>
        <dbReference type="EMBL" id="GLX77353.1"/>
    </source>
</evidence>
<evidence type="ECO:0000313" key="6">
    <source>
        <dbReference type="Proteomes" id="UP001157186"/>
    </source>
</evidence>
<dbReference type="Pfam" id="PF00754">
    <property type="entry name" value="F5_F8_type_C"/>
    <property type="match status" value="1"/>
</dbReference>
<dbReference type="InterPro" id="IPR019563">
    <property type="entry name" value="GH97_catalytic"/>
</dbReference>
<evidence type="ECO:0008006" key="7">
    <source>
        <dbReference type="Google" id="ProtNLM"/>
    </source>
</evidence>
<dbReference type="Pfam" id="PF10566">
    <property type="entry name" value="Glyco_hydro_97"/>
    <property type="match status" value="1"/>
</dbReference>
<dbReference type="Pfam" id="PF14508">
    <property type="entry name" value="GH97_N"/>
    <property type="match status" value="1"/>
</dbReference>
<dbReference type="SUPFAM" id="SSF49785">
    <property type="entry name" value="Galactose-binding domain-like"/>
    <property type="match status" value="1"/>
</dbReference>
<dbReference type="PANTHER" id="PTHR35803:SF1">
    <property type="entry name" value="GLUCAN 1,4-ALPHA-GLUCOSIDASE SUSB"/>
    <property type="match status" value="1"/>
</dbReference>
<dbReference type="InterPro" id="IPR029486">
    <property type="entry name" value="GH97_N"/>
</dbReference>
<dbReference type="InterPro" id="IPR029483">
    <property type="entry name" value="GH97_C"/>
</dbReference>
<reference evidence="5 6" key="1">
    <citation type="submission" date="2023-03" db="EMBL/GenBank/DDBJ databases">
        <title>Draft genome sequence of Thalassotalea insulae KCTC 62186T.</title>
        <authorList>
            <person name="Sawabe T."/>
        </authorList>
    </citation>
    <scope>NUCLEOTIDE SEQUENCE [LARGE SCALE GENOMIC DNA]</scope>
    <source>
        <strain evidence="5 6">KCTC 62186</strain>
    </source>
</reference>
<organism evidence="5 6">
    <name type="scientific">Thalassotalea insulae</name>
    <dbReference type="NCBI Taxonomy" id="2056778"/>
    <lineage>
        <taxon>Bacteria</taxon>
        <taxon>Pseudomonadati</taxon>
        <taxon>Pseudomonadota</taxon>
        <taxon>Gammaproteobacteria</taxon>
        <taxon>Alteromonadales</taxon>
        <taxon>Colwelliaceae</taxon>
        <taxon>Thalassotalea</taxon>
    </lineage>
</organism>
<dbReference type="InterPro" id="IPR000421">
    <property type="entry name" value="FA58C"/>
</dbReference>
<evidence type="ECO:0000259" key="3">
    <source>
        <dbReference type="Pfam" id="PF14508"/>
    </source>
</evidence>
<protein>
    <recommendedName>
        <fullName evidence="7">Alpha-glucosidase</fullName>
    </recommendedName>
</protein>
<dbReference type="Gene3D" id="2.60.120.260">
    <property type="entry name" value="Galactose-binding domain-like"/>
    <property type="match status" value="1"/>
</dbReference>
<dbReference type="Proteomes" id="UP001157186">
    <property type="component" value="Unassembled WGS sequence"/>
</dbReference>